<protein>
    <submittedName>
        <fullName evidence="2">Uncharacterized protein</fullName>
    </submittedName>
</protein>
<name>A0AAN7QAU0_9COLE</name>
<keyword evidence="3" id="KW-1185">Reference proteome</keyword>
<evidence type="ECO:0000256" key="1">
    <source>
        <dbReference type="SAM" id="MobiDB-lite"/>
    </source>
</evidence>
<proteinExistence type="predicted"/>
<dbReference type="EMBL" id="JARPUR010000001">
    <property type="protein sequence ID" value="KAK4885740.1"/>
    <property type="molecule type" value="Genomic_DNA"/>
</dbReference>
<gene>
    <name evidence="2" type="ORF">RN001_002011</name>
</gene>
<evidence type="ECO:0000313" key="2">
    <source>
        <dbReference type="EMBL" id="KAK4885740.1"/>
    </source>
</evidence>
<feature type="region of interest" description="Disordered" evidence="1">
    <location>
        <begin position="40"/>
        <end position="64"/>
    </location>
</feature>
<sequence>MSLQFLHIVFVIKKRRLTILKYIFRSTRVGKKKASVLSSTDTDVTKPLGRGNRKHKPNPLTTTGESKFRRAVSNPSITTTTIQHCNNSTVESTGRHISSTLLNQTSSLNLEVDLPNYASQLLQNVTTEHSLQGTSNNPIDMDNPTILRCKEDTVEHLNSKGIYHNLLIFKFSTCFAPTIQDVIQHPSESSVLNLILYNVIALKTMLDKQNEVLSEFRAGKVNMVTTEFDLVPKKPFVKFRKLLVFDEDLKSNENETAVFLLGGSHKKEQIKKDLKTFFSDKLATKYSWTVYISIYYAVVH</sequence>
<accession>A0AAN7QAU0</accession>
<organism evidence="2 3">
    <name type="scientific">Aquatica leii</name>
    <dbReference type="NCBI Taxonomy" id="1421715"/>
    <lineage>
        <taxon>Eukaryota</taxon>
        <taxon>Metazoa</taxon>
        <taxon>Ecdysozoa</taxon>
        <taxon>Arthropoda</taxon>
        <taxon>Hexapoda</taxon>
        <taxon>Insecta</taxon>
        <taxon>Pterygota</taxon>
        <taxon>Neoptera</taxon>
        <taxon>Endopterygota</taxon>
        <taxon>Coleoptera</taxon>
        <taxon>Polyphaga</taxon>
        <taxon>Elateriformia</taxon>
        <taxon>Elateroidea</taxon>
        <taxon>Lampyridae</taxon>
        <taxon>Luciolinae</taxon>
        <taxon>Aquatica</taxon>
    </lineage>
</organism>
<dbReference type="Proteomes" id="UP001353858">
    <property type="component" value="Unassembled WGS sequence"/>
</dbReference>
<dbReference type="AlphaFoldDB" id="A0AAN7QAU0"/>
<reference evidence="3" key="1">
    <citation type="submission" date="2023-01" db="EMBL/GenBank/DDBJ databases">
        <title>Key to firefly adult light organ development and bioluminescence: homeobox transcription factors regulate luciferase expression and transportation to peroxisome.</title>
        <authorList>
            <person name="Fu X."/>
        </authorList>
    </citation>
    <scope>NUCLEOTIDE SEQUENCE [LARGE SCALE GENOMIC DNA]</scope>
</reference>
<comment type="caution">
    <text evidence="2">The sequence shown here is derived from an EMBL/GenBank/DDBJ whole genome shotgun (WGS) entry which is preliminary data.</text>
</comment>
<evidence type="ECO:0000313" key="3">
    <source>
        <dbReference type="Proteomes" id="UP001353858"/>
    </source>
</evidence>